<feature type="compositionally biased region" description="Low complexity" evidence="1">
    <location>
        <begin position="27"/>
        <end position="39"/>
    </location>
</feature>
<protein>
    <submittedName>
        <fullName evidence="2">Myb DNA-binding domain-containing protein</fullName>
    </submittedName>
</protein>
<feature type="compositionally biased region" description="Low complexity" evidence="1">
    <location>
        <begin position="94"/>
        <end position="113"/>
    </location>
</feature>
<feature type="compositionally biased region" description="Polar residues" evidence="1">
    <location>
        <begin position="418"/>
        <end position="432"/>
    </location>
</feature>
<name>A0AAN6YKM8_9PEZI</name>
<dbReference type="AlphaFoldDB" id="A0AAN6YKM8"/>
<sequence length="502" mass="51509">MSHPTLINLPQPPSNPDTPSEMPGTPTSTTTSLSTLSTTAIKDGHRGHGPHSRHAPGHHHNLSTTSLEEAERADRISRLAGMSIATLRGPPPGLAAALNADSSHSPQTTPTSTGFPPLNHTTAPGGLTPAYFDQAGQPVGVTKMSTVGSASATESVGGNTTTELAGDRFTAGGESAGGRDYDEDMLSMDTDDRETETEMDSASASASGYGEAMDEDLDHLVVRSVGGFEDRMSDDGNASLVGFGEGAGSTVSGPIYHRRPIPGGGTMGAHQYPQHHSSAASAMAAAAAASGSGGGLWGLDRSNSGLSAEGGLRRDATRGTQERDFESMGSADTPVSQSALMERQQARMVDGISLEGTSASAMAAAAAAARGGGGTGVSSTVLVDDDVFVDTTTTGPVPALPLSRPPGQHPTSALRETAQPQYHTSPRQSYQPEQYRGRGQGDPIAPGESKSASASGNSHREAAERIVQESLGDRDPRAGDSVLGSPKGETGPLGRFFFEEKK</sequence>
<feature type="region of interest" description="Disordered" evidence="1">
    <location>
        <begin position="299"/>
        <end position="338"/>
    </location>
</feature>
<evidence type="ECO:0000256" key="1">
    <source>
        <dbReference type="SAM" id="MobiDB-lite"/>
    </source>
</evidence>
<gene>
    <name evidence="2" type="ORF">QBC37DRAFT_412493</name>
</gene>
<evidence type="ECO:0000313" key="3">
    <source>
        <dbReference type="Proteomes" id="UP001301769"/>
    </source>
</evidence>
<dbReference type="EMBL" id="MU858053">
    <property type="protein sequence ID" value="KAK4218432.1"/>
    <property type="molecule type" value="Genomic_DNA"/>
</dbReference>
<reference evidence="2" key="2">
    <citation type="submission" date="2023-05" db="EMBL/GenBank/DDBJ databases">
        <authorList>
            <consortium name="Lawrence Berkeley National Laboratory"/>
            <person name="Steindorff A."/>
            <person name="Hensen N."/>
            <person name="Bonometti L."/>
            <person name="Westerberg I."/>
            <person name="Brannstrom I.O."/>
            <person name="Guillou S."/>
            <person name="Cros-Aarteil S."/>
            <person name="Calhoun S."/>
            <person name="Haridas S."/>
            <person name="Kuo A."/>
            <person name="Mondo S."/>
            <person name="Pangilinan J."/>
            <person name="Riley R."/>
            <person name="Labutti K."/>
            <person name="Andreopoulos B."/>
            <person name="Lipzen A."/>
            <person name="Chen C."/>
            <person name="Yanf M."/>
            <person name="Daum C."/>
            <person name="Ng V."/>
            <person name="Clum A."/>
            <person name="Ohm R."/>
            <person name="Martin F."/>
            <person name="Silar P."/>
            <person name="Natvig D."/>
            <person name="Lalanne C."/>
            <person name="Gautier V."/>
            <person name="Ament-Velasquez S.L."/>
            <person name="Kruys A."/>
            <person name="Hutchinson M.I."/>
            <person name="Powell A.J."/>
            <person name="Barry K."/>
            <person name="Miller A.N."/>
            <person name="Grigoriev I.V."/>
            <person name="Debuchy R."/>
            <person name="Gladieux P."/>
            <person name="Thoren M.H."/>
            <person name="Johannesson H."/>
        </authorList>
    </citation>
    <scope>NUCLEOTIDE SEQUENCE</scope>
    <source>
        <strain evidence="2">PSN293</strain>
    </source>
</reference>
<evidence type="ECO:0000313" key="2">
    <source>
        <dbReference type="EMBL" id="KAK4218432.1"/>
    </source>
</evidence>
<feature type="region of interest" description="Disordered" evidence="1">
    <location>
        <begin position="85"/>
        <end position="127"/>
    </location>
</feature>
<proteinExistence type="predicted"/>
<feature type="compositionally biased region" description="Basic residues" evidence="1">
    <location>
        <begin position="45"/>
        <end position="61"/>
    </location>
</feature>
<feature type="region of interest" description="Disordered" evidence="1">
    <location>
        <begin position="151"/>
        <end position="212"/>
    </location>
</feature>
<feature type="compositionally biased region" description="Acidic residues" evidence="1">
    <location>
        <begin position="181"/>
        <end position="199"/>
    </location>
</feature>
<feature type="region of interest" description="Disordered" evidence="1">
    <location>
        <begin position="1"/>
        <end position="71"/>
    </location>
</feature>
<feature type="compositionally biased region" description="Basic and acidic residues" evidence="1">
    <location>
        <begin position="458"/>
        <end position="478"/>
    </location>
</feature>
<accession>A0AAN6YKM8</accession>
<feature type="compositionally biased region" description="Polar residues" evidence="1">
    <location>
        <begin position="151"/>
        <end position="163"/>
    </location>
</feature>
<feature type="region of interest" description="Disordered" evidence="1">
    <location>
        <begin position="390"/>
        <end position="502"/>
    </location>
</feature>
<organism evidence="2 3">
    <name type="scientific">Rhypophila decipiens</name>
    <dbReference type="NCBI Taxonomy" id="261697"/>
    <lineage>
        <taxon>Eukaryota</taxon>
        <taxon>Fungi</taxon>
        <taxon>Dikarya</taxon>
        <taxon>Ascomycota</taxon>
        <taxon>Pezizomycotina</taxon>
        <taxon>Sordariomycetes</taxon>
        <taxon>Sordariomycetidae</taxon>
        <taxon>Sordariales</taxon>
        <taxon>Naviculisporaceae</taxon>
        <taxon>Rhypophila</taxon>
    </lineage>
</organism>
<dbReference type="GO" id="GO:0003677">
    <property type="term" value="F:DNA binding"/>
    <property type="evidence" value="ECO:0007669"/>
    <property type="project" value="UniProtKB-KW"/>
</dbReference>
<dbReference type="Proteomes" id="UP001301769">
    <property type="component" value="Unassembled WGS sequence"/>
</dbReference>
<keyword evidence="2" id="KW-0238">DNA-binding</keyword>
<reference evidence="2" key="1">
    <citation type="journal article" date="2023" name="Mol. Phylogenet. Evol.">
        <title>Genome-scale phylogeny and comparative genomics of the fungal order Sordariales.</title>
        <authorList>
            <person name="Hensen N."/>
            <person name="Bonometti L."/>
            <person name="Westerberg I."/>
            <person name="Brannstrom I.O."/>
            <person name="Guillou S."/>
            <person name="Cros-Aarteil S."/>
            <person name="Calhoun S."/>
            <person name="Haridas S."/>
            <person name="Kuo A."/>
            <person name="Mondo S."/>
            <person name="Pangilinan J."/>
            <person name="Riley R."/>
            <person name="LaButti K."/>
            <person name="Andreopoulos B."/>
            <person name="Lipzen A."/>
            <person name="Chen C."/>
            <person name="Yan M."/>
            <person name="Daum C."/>
            <person name="Ng V."/>
            <person name="Clum A."/>
            <person name="Steindorff A."/>
            <person name="Ohm R.A."/>
            <person name="Martin F."/>
            <person name="Silar P."/>
            <person name="Natvig D.O."/>
            <person name="Lalanne C."/>
            <person name="Gautier V."/>
            <person name="Ament-Velasquez S.L."/>
            <person name="Kruys A."/>
            <person name="Hutchinson M.I."/>
            <person name="Powell A.J."/>
            <person name="Barry K."/>
            <person name="Miller A.N."/>
            <person name="Grigoriev I.V."/>
            <person name="Debuchy R."/>
            <person name="Gladieux P."/>
            <person name="Hiltunen Thoren M."/>
            <person name="Johannesson H."/>
        </authorList>
    </citation>
    <scope>NUCLEOTIDE SEQUENCE</scope>
    <source>
        <strain evidence="2">PSN293</strain>
    </source>
</reference>
<comment type="caution">
    <text evidence="2">The sequence shown here is derived from an EMBL/GenBank/DDBJ whole genome shotgun (WGS) entry which is preliminary data.</text>
</comment>
<keyword evidence="3" id="KW-1185">Reference proteome</keyword>
<feature type="compositionally biased region" description="Basic and acidic residues" evidence="1">
    <location>
        <begin position="311"/>
        <end position="326"/>
    </location>
</feature>